<dbReference type="EMBL" id="CP036246">
    <property type="protein sequence ID" value="QEP40141.1"/>
    <property type="molecule type" value="Genomic_DNA"/>
</dbReference>
<gene>
    <name evidence="2" type="ORF">APORC_0524</name>
</gene>
<dbReference type="InterPro" id="IPR043519">
    <property type="entry name" value="NT_sf"/>
</dbReference>
<organism evidence="2 3">
    <name type="scientific">Arcobacter porcinus</name>
    <dbReference type="NCBI Taxonomy" id="1935204"/>
    <lineage>
        <taxon>Bacteria</taxon>
        <taxon>Pseudomonadati</taxon>
        <taxon>Campylobacterota</taxon>
        <taxon>Epsilonproteobacteria</taxon>
        <taxon>Campylobacterales</taxon>
        <taxon>Arcobacteraceae</taxon>
        <taxon>Arcobacter</taxon>
    </lineage>
</organism>
<name>A0A5C2HFI2_9BACT</name>
<dbReference type="Proteomes" id="UP000322644">
    <property type="component" value="Chromosome"/>
</dbReference>
<dbReference type="SUPFAM" id="SSF81301">
    <property type="entry name" value="Nucleotidyltransferase"/>
    <property type="match status" value="1"/>
</dbReference>
<dbReference type="InterPro" id="IPR045792">
    <property type="entry name" value="DUF6036"/>
</dbReference>
<dbReference type="Gene3D" id="3.30.460.40">
    <property type="match status" value="1"/>
</dbReference>
<accession>A0A5C2HFI2</accession>
<reference evidence="2 3" key="1">
    <citation type="submission" date="2019-09" db="EMBL/GenBank/DDBJ databases">
        <title>Complete genome sequencing of four Arcobacter species reveals a diverse suite of mobile elements.</title>
        <authorList>
            <person name="Miller W.G."/>
            <person name="Yee E."/>
            <person name="Bono J.L."/>
        </authorList>
    </citation>
    <scope>NUCLEOTIDE SEQUENCE [LARGE SCALE GENOMIC DNA]</scope>
    <source>
        <strain evidence="2 3">CCUG 56899</strain>
    </source>
</reference>
<evidence type="ECO:0000259" key="1">
    <source>
        <dbReference type="Pfam" id="PF19502"/>
    </source>
</evidence>
<dbReference type="Pfam" id="PF19502">
    <property type="entry name" value="DUF6036"/>
    <property type="match status" value="1"/>
</dbReference>
<protein>
    <recommendedName>
        <fullName evidence="1">DUF6036 domain-containing protein</fullName>
    </recommendedName>
</protein>
<dbReference type="KEGG" id="apoc:APORC_0524"/>
<dbReference type="AlphaFoldDB" id="A0A5C2HFI2"/>
<dbReference type="RefSeq" id="WP_066387789.1">
    <property type="nucleotide sequence ID" value="NZ_CP036246.2"/>
</dbReference>
<sequence>MYLTDDYKDIIEIFNEFKVKYLISGAFAMSKLGYSRATYDIDLWVEKNKENAIKIYNALDEFGVPFKLKPDDFLESNSVIQIGNAPNRIDILTDIDGLNFEDAWNNKNKVDFDGLETYCLCLNDLIINKSSTNREKDKLDLVQLKQLSKMIQIKK</sequence>
<feature type="domain" description="DUF6036" evidence="1">
    <location>
        <begin position="19"/>
        <end position="152"/>
    </location>
</feature>
<evidence type="ECO:0000313" key="3">
    <source>
        <dbReference type="Proteomes" id="UP000322644"/>
    </source>
</evidence>
<proteinExistence type="predicted"/>
<evidence type="ECO:0000313" key="2">
    <source>
        <dbReference type="EMBL" id="QEP40141.1"/>
    </source>
</evidence>
<reference evidence="2 3" key="2">
    <citation type="submission" date="2019-09" db="EMBL/GenBank/DDBJ databases">
        <title>Taxonomic note: a critical rebuttal of the proposed division of the genus Arcobacter into six genera, emended descriptions of Arcobacter anaerophilus and the genus Arcobacter, and an assessment of genus-level boundaries for Epsilonproteobacteria using in silico genomic comparator tools.</title>
        <authorList>
            <person name="On S.L.W."/>
            <person name="Miller W.G."/>
            <person name="Biggs P."/>
            <person name="Cornelius A."/>
            <person name="Vandamme P."/>
        </authorList>
    </citation>
    <scope>NUCLEOTIDE SEQUENCE [LARGE SCALE GENOMIC DNA]</scope>
    <source>
        <strain evidence="2 3">CCUG 56899</strain>
    </source>
</reference>